<dbReference type="PANTHER" id="PTHR21089:SF1">
    <property type="entry name" value="BIFUNCTIONAL 3-DEHYDROQUINATE DEHYDRATASE_SHIKIMATE DEHYDROGENASE, CHLOROPLASTIC"/>
    <property type="match status" value="1"/>
</dbReference>
<dbReference type="RefSeq" id="WP_256607827.1">
    <property type="nucleotide sequence ID" value="NZ_JANIBL010000051.1"/>
</dbReference>
<dbReference type="InterPro" id="IPR036291">
    <property type="entry name" value="NAD(P)-bd_dom_sf"/>
</dbReference>
<organism evidence="9 10">
    <name type="scientific">Methylomonas rosea</name>
    <dbReference type="NCBI Taxonomy" id="2952227"/>
    <lineage>
        <taxon>Bacteria</taxon>
        <taxon>Pseudomonadati</taxon>
        <taxon>Pseudomonadota</taxon>
        <taxon>Gammaproteobacteria</taxon>
        <taxon>Methylococcales</taxon>
        <taxon>Methylococcaceae</taxon>
        <taxon>Methylomonas</taxon>
    </lineage>
</organism>
<comment type="catalytic activity">
    <reaction evidence="6">
        <text>shikimate + NADP(+) = 3-dehydroshikimate + NADPH + H(+)</text>
        <dbReference type="Rhea" id="RHEA:17737"/>
        <dbReference type="ChEBI" id="CHEBI:15378"/>
        <dbReference type="ChEBI" id="CHEBI:16630"/>
        <dbReference type="ChEBI" id="CHEBI:36208"/>
        <dbReference type="ChEBI" id="CHEBI:57783"/>
        <dbReference type="ChEBI" id="CHEBI:58349"/>
        <dbReference type="EC" id="1.1.1.25"/>
    </reaction>
</comment>
<keyword evidence="10" id="KW-1185">Reference proteome</keyword>
<evidence type="ECO:0000313" key="10">
    <source>
        <dbReference type="Proteomes" id="UP001524570"/>
    </source>
</evidence>
<evidence type="ECO:0000256" key="3">
    <source>
        <dbReference type="ARBA" id="ARBA00022857"/>
    </source>
</evidence>
<accession>A0ABT1TWF5</accession>
<keyword evidence="4" id="KW-0560">Oxidoreductase</keyword>
<evidence type="ECO:0000256" key="1">
    <source>
        <dbReference type="ARBA" id="ARBA00004871"/>
    </source>
</evidence>
<comment type="pathway">
    <text evidence="1">Metabolic intermediate biosynthesis; chorismate biosynthesis; chorismate from D-erythrose 4-phosphate and phosphoenolpyruvate: step 4/7.</text>
</comment>
<evidence type="ECO:0000259" key="8">
    <source>
        <dbReference type="Pfam" id="PF08501"/>
    </source>
</evidence>
<dbReference type="InterPro" id="IPR006151">
    <property type="entry name" value="Shikm_DH/Glu-tRNA_Rdtase"/>
</dbReference>
<evidence type="ECO:0000313" key="9">
    <source>
        <dbReference type="EMBL" id="MCQ8118860.1"/>
    </source>
</evidence>
<evidence type="ECO:0000256" key="5">
    <source>
        <dbReference type="ARBA" id="ARBA00023141"/>
    </source>
</evidence>
<dbReference type="Pfam" id="PF01488">
    <property type="entry name" value="Shikimate_DH"/>
    <property type="match status" value="1"/>
</dbReference>
<sequence>MQNPKNMLASITGNTKILGVIADPVSQARTPVMANTLLDERGLLGAFAMLPMQVSAEGFPAFIAGLRAMKNFGGAVVSMPHKIVAASLIDELTPEARLVGAVNVVRRNRDGRLIGTMLDGEGFIAGLAGAGYSVKGASVLLVGAGGAASAIAFALAKHGCATLCIQNRTPQRASALVERVTDVYPQVEVTTAIHATSHYDIAINGTSLGMKPSDELPIAKGLIRHCGLVAECVIAPEMTPLLQEASDQGKVVHTGVPMLAAQMNFMLAFMGAE</sequence>
<name>A0ABT1TWF5_9GAMM</name>
<feature type="domain" description="Quinate/shikimate 5-dehydrogenase/glutamyl-tRNA reductase" evidence="7">
    <location>
        <begin position="133"/>
        <end position="207"/>
    </location>
</feature>
<evidence type="ECO:0000256" key="6">
    <source>
        <dbReference type="ARBA" id="ARBA00049442"/>
    </source>
</evidence>
<dbReference type="InterPro" id="IPR022893">
    <property type="entry name" value="Shikimate_DH_fam"/>
</dbReference>
<dbReference type="PANTHER" id="PTHR21089">
    <property type="entry name" value="SHIKIMATE DEHYDROGENASE"/>
    <property type="match status" value="1"/>
</dbReference>
<protein>
    <recommendedName>
        <fullName evidence="2">shikimate dehydrogenase (NADP(+))</fullName>
        <ecNumber evidence="2">1.1.1.25</ecNumber>
    </recommendedName>
</protein>
<dbReference type="SUPFAM" id="SSF53223">
    <property type="entry name" value="Aminoacid dehydrogenase-like, N-terminal domain"/>
    <property type="match status" value="1"/>
</dbReference>
<dbReference type="Pfam" id="PF08501">
    <property type="entry name" value="Shikimate_dh_N"/>
    <property type="match status" value="1"/>
</dbReference>
<dbReference type="InterPro" id="IPR046346">
    <property type="entry name" value="Aminoacid_DH-like_N_sf"/>
</dbReference>
<evidence type="ECO:0000256" key="2">
    <source>
        <dbReference type="ARBA" id="ARBA00012962"/>
    </source>
</evidence>
<proteinExistence type="predicted"/>
<keyword evidence="3" id="KW-0521">NADP</keyword>
<gene>
    <name evidence="9" type="ORF">NP589_15600</name>
</gene>
<dbReference type="SUPFAM" id="SSF51735">
    <property type="entry name" value="NAD(P)-binding Rossmann-fold domains"/>
    <property type="match status" value="1"/>
</dbReference>
<dbReference type="Proteomes" id="UP001524570">
    <property type="component" value="Unassembled WGS sequence"/>
</dbReference>
<evidence type="ECO:0000256" key="4">
    <source>
        <dbReference type="ARBA" id="ARBA00023002"/>
    </source>
</evidence>
<dbReference type="Gene3D" id="3.40.50.10860">
    <property type="entry name" value="Leucine Dehydrogenase, chain A, domain 1"/>
    <property type="match status" value="1"/>
</dbReference>
<keyword evidence="5" id="KW-0028">Amino-acid biosynthesis</keyword>
<keyword evidence="5" id="KW-0057">Aromatic amino acid biosynthesis</keyword>
<dbReference type="Gene3D" id="3.40.50.720">
    <property type="entry name" value="NAD(P)-binding Rossmann-like Domain"/>
    <property type="match status" value="1"/>
</dbReference>
<evidence type="ECO:0000259" key="7">
    <source>
        <dbReference type="Pfam" id="PF01488"/>
    </source>
</evidence>
<dbReference type="InterPro" id="IPR013708">
    <property type="entry name" value="Shikimate_DH-bd_N"/>
</dbReference>
<reference evidence="9 10" key="1">
    <citation type="submission" date="2022-07" db="EMBL/GenBank/DDBJ databases">
        <title>Methylomonas rivi sp. nov., Methylomonas rosea sp. nov., Methylomonas aureus sp. nov. and Methylomonas subterranea sp. nov., four novel methanotrophs isolated from a freshwater creek and the deep terrestrial subsurface.</title>
        <authorList>
            <person name="Abin C."/>
            <person name="Sankaranarayanan K."/>
            <person name="Garner C."/>
            <person name="Sindelar R."/>
            <person name="Kotary K."/>
            <person name="Garner R."/>
            <person name="Barclay S."/>
            <person name="Lawson P."/>
            <person name="Krumholz L."/>
        </authorList>
    </citation>
    <scope>NUCLEOTIDE SEQUENCE [LARGE SCALE GENOMIC DNA]</scope>
    <source>
        <strain evidence="9 10">WSC-7</strain>
    </source>
</reference>
<feature type="domain" description="Shikimate dehydrogenase substrate binding N-terminal" evidence="8">
    <location>
        <begin position="20"/>
        <end position="105"/>
    </location>
</feature>
<comment type="caution">
    <text evidence="9">The sequence shown here is derived from an EMBL/GenBank/DDBJ whole genome shotgun (WGS) entry which is preliminary data.</text>
</comment>
<dbReference type="CDD" id="cd01065">
    <property type="entry name" value="NAD_bind_Shikimate_DH"/>
    <property type="match status" value="1"/>
</dbReference>
<dbReference type="EC" id="1.1.1.25" evidence="2"/>
<dbReference type="EMBL" id="JANIBL010000051">
    <property type="protein sequence ID" value="MCQ8118860.1"/>
    <property type="molecule type" value="Genomic_DNA"/>
</dbReference>